<organism evidence="1 2">
    <name type="scientific">Dermatophagoides pteronyssinus</name>
    <name type="common">European house dust mite</name>
    <dbReference type="NCBI Taxonomy" id="6956"/>
    <lineage>
        <taxon>Eukaryota</taxon>
        <taxon>Metazoa</taxon>
        <taxon>Ecdysozoa</taxon>
        <taxon>Arthropoda</taxon>
        <taxon>Chelicerata</taxon>
        <taxon>Arachnida</taxon>
        <taxon>Acari</taxon>
        <taxon>Acariformes</taxon>
        <taxon>Sarcoptiformes</taxon>
        <taxon>Astigmata</taxon>
        <taxon>Psoroptidia</taxon>
        <taxon>Analgoidea</taxon>
        <taxon>Pyroglyphidae</taxon>
        <taxon>Dermatophagoidinae</taxon>
        <taxon>Dermatophagoides</taxon>
    </lineage>
</organism>
<dbReference type="EMBL" id="NJHN03000060">
    <property type="protein sequence ID" value="KAH9419288.1"/>
    <property type="molecule type" value="Genomic_DNA"/>
</dbReference>
<evidence type="ECO:0000313" key="2">
    <source>
        <dbReference type="Proteomes" id="UP000887458"/>
    </source>
</evidence>
<reference evidence="1 2" key="1">
    <citation type="journal article" date="2018" name="J. Allergy Clin. Immunol.">
        <title>High-quality assembly of Dermatophagoides pteronyssinus genome and transcriptome reveals a wide range of novel allergens.</title>
        <authorList>
            <person name="Liu X.Y."/>
            <person name="Yang K.Y."/>
            <person name="Wang M.Q."/>
            <person name="Kwok J.S."/>
            <person name="Zeng X."/>
            <person name="Yang Z."/>
            <person name="Xiao X.J."/>
            <person name="Lau C.P."/>
            <person name="Li Y."/>
            <person name="Huang Z.M."/>
            <person name="Ba J.G."/>
            <person name="Yim A.K."/>
            <person name="Ouyang C.Y."/>
            <person name="Ngai S.M."/>
            <person name="Chan T.F."/>
            <person name="Leung E.L."/>
            <person name="Liu L."/>
            <person name="Liu Z.G."/>
            <person name="Tsui S.K."/>
        </authorList>
    </citation>
    <scope>NUCLEOTIDE SEQUENCE [LARGE SCALE GENOMIC DNA]</scope>
    <source>
        <strain evidence="1">Derp</strain>
    </source>
</reference>
<reference evidence="1 2" key="2">
    <citation type="journal article" date="2022" name="Mol. Biol. Evol.">
        <title>Comparative Genomics Reveals Insights into the Divergent Evolution of Astigmatic Mites and Household Pest Adaptations.</title>
        <authorList>
            <person name="Xiong Q."/>
            <person name="Wan A.T."/>
            <person name="Liu X."/>
            <person name="Fung C.S."/>
            <person name="Xiao X."/>
            <person name="Malainual N."/>
            <person name="Hou J."/>
            <person name="Wang L."/>
            <person name="Wang M."/>
            <person name="Yang K.Y."/>
            <person name="Cui Y."/>
            <person name="Leung E.L."/>
            <person name="Nong W."/>
            <person name="Shin S.K."/>
            <person name="Au S.W."/>
            <person name="Jeong K.Y."/>
            <person name="Chew F.T."/>
            <person name="Hui J.H."/>
            <person name="Leung T.F."/>
            <person name="Tungtrongchitr A."/>
            <person name="Zhong N."/>
            <person name="Liu Z."/>
            <person name="Tsui S.K."/>
        </authorList>
    </citation>
    <scope>NUCLEOTIDE SEQUENCE [LARGE SCALE GENOMIC DNA]</scope>
    <source>
        <strain evidence="1">Derp</strain>
    </source>
</reference>
<dbReference type="Proteomes" id="UP000887458">
    <property type="component" value="Unassembled WGS sequence"/>
</dbReference>
<accession>A0ABQ8J9J8</accession>
<gene>
    <name evidence="1" type="ORF">DERP_005795</name>
</gene>
<protein>
    <submittedName>
        <fullName evidence="1">Uncharacterized protein</fullName>
    </submittedName>
</protein>
<evidence type="ECO:0000313" key="1">
    <source>
        <dbReference type="EMBL" id="KAH9419288.1"/>
    </source>
</evidence>
<keyword evidence="2" id="KW-1185">Reference proteome</keyword>
<proteinExistence type="predicted"/>
<comment type="caution">
    <text evidence="1">The sequence shown here is derived from an EMBL/GenBank/DDBJ whole genome shotgun (WGS) entry which is preliminary data.</text>
</comment>
<sequence length="98" mass="10915">MVELNIRPVRLVSGSNVVVIKSFDPFIVSLTLFKLSVLLFDISVIEKKRKQCKADPPFIGDLIRNLAVGPPLRDIDGIVTPFIIIVAIDDDELSVQNR</sequence>
<name>A0ABQ8J9J8_DERPT</name>